<dbReference type="PANTHER" id="PTHR47331">
    <property type="entry name" value="PHD-TYPE DOMAIN-CONTAINING PROTEIN"/>
    <property type="match status" value="1"/>
</dbReference>
<keyword evidence="2" id="KW-1185">Reference proteome</keyword>
<name>A0AAD9J092_9ANNE</name>
<accession>A0AAD9J092</accession>
<dbReference type="PANTHER" id="PTHR47331:SF1">
    <property type="entry name" value="GAG-LIKE PROTEIN"/>
    <property type="match status" value="1"/>
</dbReference>
<evidence type="ECO:0000313" key="2">
    <source>
        <dbReference type="Proteomes" id="UP001208570"/>
    </source>
</evidence>
<dbReference type="Proteomes" id="UP001208570">
    <property type="component" value="Unassembled WGS sequence"/>
</dbReference>
<gene>
    <name evidence="1" type="ORF">LSH36_780g02063</name>
</gene>
<organism evidence="1 2">
    <name type="scientific">Paralvinella palmiformis</name>
    <dbReference type="NCBI Taxonomy" id="53620"/>
    <lineage>
        <taxon>Eukaryota</taxon>
        <taxon>Metazoa</taxon>
        <taxon>Spiralia</taxon>
        <taxon>Lophotrochozoa</taxon>
        <taxon>Annelida</taxon>
        <taxon>Polychaeta</taxon>
        <taxon>Sedentaria</taxon>
        <taxon>Canalipalpata</taxon>
        <taxon>Terebellida</taxon>
        <taxon>Terebelliformia</taxon>
        <taxon>Alvinellidae</taxon>
        <taxon>Paralvinella</taxon>
    </lineage>
</organism>
<evidence type="ECO:0000313" key="1">
    <source>
        <dbReference type="EMBL" id="KAK2144177.1"/>
    </source>
</evidence>
<dbReference type="AlphaFoldDB" id="A0AAD9J092"/>
<reference evidence="1" key="1">
    <citation type="journal article" date="2023" name="Mol. Biol. Evol.">
        <title>Third-Generation Sequencing Reveals the Adaptive Role of the Epigenome in Three Deep-Sea Polychaetes.</title>
        <authorList>
            <person name="Perez M."/>
            <person name="Aroh O."/>
            <person name="Sun Y."/>
            <person name="Lan Y."/>
            <person name="Juniper S.K."/>
            <person name="Young C.R."/>
            <person name="Angers B."/>
            <person name="Qian P.Y."/>
        </authorList>
    </citation>
    <scope>NUCLEOTIDE SEQUENCE</scope>
    <source>
        <strain evidence="1">P08H-3</strain>
    </source>
</reference>
<sequence length="314" mass="35693">MDDKRAFLMEKCMCFGCYGSNHISKGCMKKRTCIKCGKRHPSAMHIEDFIMTRDNDDSTPNTHSKSNVDLPYNMCNVQSSSCHTTDSTDTVVLHVILPVTVHHKGSYKVVTTYAFYDNGSSGCFMTEKLKDQLKASGTETLLQLRTMHGQNYVNTIAIENLIVSDLKNKNAIDLPKTLGESCSHLAALWFKVEAAVRLGYTRRGCTELPCCWNNDFVKKVKPAPVHCIQFYKKSANKKLCQQSKQNRYGAPSGLSLFKEQYQPFCWKITAELESLPQQLTSLYMQEYASMIFTELNSEVEEILMLRLNMLRKAQ</sequence>
<dbReference type="EMBL" id="JAODUP010000780">
    <property type="protein sequence ID" value="KAK2144177.1"/>
    <property type="molecule type" value="Genomic_DNA"/>
</dbReference>
<proteinExistence type="predicted"/>
<comment type="caution">
    <text evidence="1">The sequence shown here is derived from an EMBL/GenBank/DDBJ whole genome shotgun (WGS) entry which is preliminary data.</text>
</comment>
<protein>
    <submittedName>
        <fullName evidence="1">Uncharacterized protein</fullName>
    </submittedName>
</protein>